<keyword evidence="2" id="KW-1185">Reference proteome</keyword>
<dbReference type="Proteomes" id="UP001447188">
    <property type="component" value="Unassembled WGS sequence"/>
</dbReference>
<dbReference type="Gene3D" id="3.30.230.90">
    <property type="match status" value="1"/>
</dbReference>
<evidence type="ECO:0000313" key="1">
    <source>
        <dbReference type="EMBL" id="KAL0633964.1"/>
    </source>
</evidence>
<dbReference type="EMBL" id="JBBBZM010000108">
    <property type="protein sequence ID" value="KAL0633964.1"/>
    <property type="molecule type" value="Genomic_DNA"/>
</dbReference>
<dbReference type="InterPro" id="IPR018788">
    <property type="entry name" value="Proteasome_assmbl_chp_3"/>
</dbReference>
<dbReference type="PANTHER" id="PTHR31051">
    <property type="entry name" value="PROTEASOME ASSEMBLY CHAPERONE 3"/>
    <property type="match status" value="1"/>
</dbReference>
<protein>
    <recommendedName>
        <fullName evidence="3">Proteasome assembly chaperone 3</fullName>
    </recommendedName>
</protein>
<accession>A0ABR3GDF3</accession>
<reference evidence="1 2" key="1">
    <citation type="submission" date="2024-02" db="EMBL/GenBank/DDBJ databases">
        <title>Discinaceae phylogenomics.</title>
        <authorList>
            <person name="Dirks A.C."/>
            <person name="James T.Y."/>
        </authorList>
    </citation>
    <scope>NUCLEOTIDE SEQUENCE [LARGE SCALE GENOMIC DNA]</scope>
    <source>
        <strain evidence="1 2">ACD0624</strain>
    </source>
</reference>
<dbReference type="PANTHER" id="PTHR31051:SF1">
    <property type="entry name" value="PROTEASOME ASSEMBLY CHAPERONE 3"/>
    <property type="match status" value="1"/>
</dbReference>
<gene>
    <name evidence="1" type="ORF">Q9L58_007147</name>
</gene>
<comment type="caution">
    <text evidence="1">The sequence shown here is derived from an EMBL/GenBank/DDBJ whole genome shotgun (WGS) entry which is preliminary data.</text>
</comment>
<sequence>MDSVLESSFPAGTKQAARMIDGIPTDCTVISFADKIVVTLTQDGRLAQWFHVPLDGHHPGLLEARSPEDEDGLLPLSHLTPTTLLGGTVPEREALGQTIAVQLASVLAMKRKEEGRMLVVGLGLKQKELDGEGFVKIIELVGECL</sequence>
<dbReference type="InterPro" id="IPR053720">
    <property type="entry name" value="Psm_Assembly_Chaperone"/>
</dbReference>
<evidence type="ECO:0008006" key="3">
    <source>
        <dbReference type="Google" id="ProtNLM"/>
    </source>
</evidence>
<evidence type="ECO:0000313" key="2">
    <source>
        <dbReference type="Proteomes" id="UP001447188"/>
    </source>
</evidence>
<proteinExistence type="predicted"/>
<name>A0ABR3GDF3_9PEZI</name>
<organism evidence="1 2">
    <name type="scientific">Discina gigas</name>
    <dbReference type="NCBI Taxonomy" id="1032678"/>
    <lineage>
        <taxon>Eukaryota</taxon>
        <taxon>Fungi</taxon>
        <taxon>Dikarya</taxon>
        <taxon>Ascomycota</taxon>
        <taxon>Pezizomycotina</taxon>
        <taxon>Pezizomycetes</taxon>
        <taxon>Pezizales</taxon>
        <taxon>Discinaceae</taxon>
        <taxon>Discina</taxon>
    </lineage>
</organism>